<dbReference type="AlphaFoldDB" id="A0A5C7BW23"/>
<evidence type="ECO:0000313" key="8">
    <source>
        <dbReference type="Proteomes" id="UP000321126"/>
    </source>
</evidence>
<sequence>MSRHRRSLLLLLMLGYQTSALASPAHHARHPTVPPTHRKTKSVRRTTKLHRIPAPSPRTRIINTLMAQLGKPYRWGGTSPETGFDCSGLVWYAWRKDFNIKLPRTAEGMYTMSQAHPVQFQHLEPGDMVFFSMEGEKVDHVGVYVGNGHFIEAPHTGENVKIVSLEKENYRRHYLGARRLLTHEQADS</sequence>
<reference evidence="7 8" key="1">
    <citation type="submission" date="2019-07" db="EMBL/GenBank/DDBJ databases">
        <title>Serratia strains were isolated from fresh produce.</title>
        <authorList>
            <person name="Cho G.-S."/>
            <person name="Stein M."/>
            <person name="Lee W."/>
            <person name="Suh S.H."/>
            <person name="Franz C.M.A.P."/>
        </authorList>
    </citation>
    <scope>NUCLEOTIDE SEQUENCE [LARGE SCALE GENOMIC DNA]</scope>
    <source>
        <strain evidence="7 8">S16</strain>
    </source>
</reference>
<dbReference type="SUPFAM" id="SSF54001">
    <property type="entry name" value="Cysteine proteinases"/>
    <property type="match status" value="1"/>
</dbReference>
<dbReference type="EMBL" id="VOUQ01000015">
    <property type="protein sequence ID" value="TXE28290.1"/>
    <property type="molecule type" value="Genomic_DNA"/>
</dbReference>
<keyword evidence="2" id="KW-0645">Protease</keyword>
<dbReference type="Gene3D" id="3.90.1720.10">
    <property type="entry name" value="endopeptidase domain like (from Nostoc punctiforme)"/>
    <property type="match status" value="1"/>
</dbReference>
<evidence type="ECO:0000256" key="3">
    <source>
        <dbReference type="ARBA" id="ARBA00022801"/>
    </source>
</evidence>
<comment type="caution">
    <text evidence="7">The sequence shown here is derived from an EMBL/GenBank/DDBJ whole genome shotgun (WGS) entry which is preliminary data.</text>
</comment>
<dbReference type="Proteomes" id="UP000321126">
    <property type="component" value="Unassembled WGS sequence"/>
</dbReference>
<dbReference type="InterPro" id="IPR038765">
    <property type="entry name" value="Papain-like_cys_pep_sf"/>
</dbReference>
<keyword evidence="5" id="KW-0732">Signal</keyword>
<evidence type="ECO:0000313" key="7">
    <source>
        <dbReference type="EMBL" id="TXE28290.1"/>
    </source>
</evidence>
<dbReference type="GO" id="GO:0006508">
    <property type="term" value="P:proteolysis"/>
    <property type="evidence" value="ECO:0007669"/>
    <property type="project" value="UniProtKB-KW"/>
</dbReference>
<protein>
    <submittedName>
        <fullName evidence="7">NlpC/P60 family protein</fullName>
    </submittedName>
</protein>
<accession>A0A5C7BW23</accession>
<feature type="chain" id="PRO_5022682251" evidence="5">
    <location>
        <begin position="23"/>
        <end position="188"/>
    </location>
</feature>
<evidence type="ECO:0000256" key="5">
    <source>
        <dbReference type="SAM" id="SignalP"/>
    </source>
</evidence>
<evidence type="ECO:0000256" key="4">
    <source>
        <dbReference type="ARBA" id="ARBA00022807"/>
    </source>
</evidence>
<name>A0A5C7BW23_SERMA</name>
<dbReference type="PANTHER" id="PTHR47053">
    <property type="entry name" value="MUREIN DD-ENDOPEPTIDASE MEPH-RELATED"/>
    <property type="match status" value="1"/>
</dbReference>
<dbReference type="InterPro" id="IPR000064">
    <property type="entry name" value="NLP_P60_dom"/>
</dbReference>
<evidence type="ECO:0000259" key="6">
    <source>
        <dbReference type="PROSITE" id="PS51935"/>
    </source>
</evidence>
<dbReference type="PROSITE" id="PS51935">
    <property type="entry name" value="NLPC_P60"/>
    <property type="match status" value="1"/>
</dbReference>
<dbReference type="GO" id="GO:0008234">
    <property type="term" value="F:cysteine-type peptidase activity"/>
    <property type="evidence" value="ECO:0007669"/>
    <property type="project" value="UniProtKB-KW"/>
</dbReference>
<gene>
    <name evidence="7" type="ORF">FOT62_21175</name>
</gene>
<feature type="signal peptide" evidence="5">
    <location>
        <begin position="1"/>
        <end position="22"/>
    </location>
</feature>
<organism evidence="7 8">
    <name type="scientific">Serratia marcescens</name>
    <dbReference type="NCBI Taxonomy" id="615"/>
    <lineage>
        <taxon>Bacteria</taxon>
        <taxon>Pseudomonadati</taxon>
        <taxon>Pseudomonadota</taxon>
        <taxon>Gammaproteobacteria</taxon>
        <taxon>Enterobacterales</taxon>
        <taxon>Yersiniaceae</taxon>
        <taxon>Serratia</taxon>
    </lineage>
</organism>
<comment type="similarity">
    <text evidence="1">Belongs to the peptidase C40 family.</text>
</comment>
<evidence type="ECO:0000256" key="1">
    <source>
        <dbReference type="ARBA" id="ARBA00007074"/>
    </source>
</evidence>
<keyword evidence="4" id="KW-0788">Thiol protease</keyword>
<dbReference type="Pfam" id="PF00877">
    <property type="entry name" value="NLPC_P60"/>
    <property type="match status" value="1"/>
</dbReference>
<evidence type="ECO:0000256" key="2">
    <source>
        <dbReference type="ARBA" id="ARBA00022670"/>
    </source>
</evidence>
<proteinExistence type="inferred from homology"/>
<feature type="domain" description="NlpC/P60" evidence="6">
    <location>
        <begin position="55"/>
        <end position="181"/>
    </location>
</feature>
<dbReference type="PANTHER" id="PTHR47053:SF1">
    <property type="entry name" value="MUREIN DD-ENDOPEPTIDASE MEPH-RELATED"/>
    <property type="match status" value="1"/>
</dbReference>
<dbReference type="RefSeq" id="WP_147882526.1">
    <property type="nucleotide sequence ID" value="NZ_VOUQ01000015.1"/>
</dbReference>
<dbReference type="InterPro" id="IPR051202">
    <property type="entry name" value="Peptidase_C40"/>
</dbReference>
<keyword evidence="3" id="KW-0378">Hydrolase</keyword>